<dbReference type="SUPFAM" id="SSF110296">
    <property type="entry name" value="Oligoxyloglucan reducing end-specific cellobiohydrolase"/>
    <property type="match status" value="1"/>
</dbReference>
<sequence length="319" mass="33128">MAVLYAAGAGAFAAIRGGGIELSLEGMGAGCLAVDPEDPWLVYTGTHEEGVFRSSDGGRGWERAAALPHRRVTALAISPRDRTLYAGTEPSAIFASRDGGESWRELEGLRRLPSAPTWSFPPRPWTSHVRAIAPSPADAGLLLVGIELGGVVRSPDGGASWQDQRPGAIADCHALAVHPAEPGLVYEAGGGGFAESRDSGESWEVRNEGLRHRYAWGLAVDPGDPGRAYVSATSGPGRAHGQGDSGAAIYVRRDGRRWEALVGDLDAFPYALATAPDEPGVLYAGFGDGRVCRLGGGGLREVATVPGGVAALVALPEGF</sequence>
<reference evidence="1" key="1">
    <citation type="journal article" date="2019" name="Microbiol. Resour. Announc.">
        <title>Complete Genome Sequence of Rubrobacter xylanophilus Strain AA3-22, Isolated from Arima Onsen in Japan.</title>
        <authorList>
            <person name="Tomariguchi N."/>
            <person name="Miyazaki K."/>
        </authorList>
    </citation>
    <scope>NUCLEOTIDE SEQUENCE [LARGE SCALE GENOMIC DNA]</scope>
    <source>
        <strain evidence="1">AA3-22</strain>
    </source>
</reference>
<dbReference type="PANTHER" id="PTHR43739">
    <property type="entry name" value="XYLOGLUCANASE (EUROFUNG)"/>
    <property type="match status" value="1"/>
</dbReference>
<dbReference type="InterPro" id="IPR015943">
    <property type="entry name" value="WD40/YVTN_repeat-like_dom_sf"/>
</dbReference>
<evidence type="ECO:0000313" key="2">
    <source>
        <dbReference type="Proteomes" id="UP000318065"/>
    </source>
</evidence>
<proteinExistence type="predicted"/>
<dbReference type="RefSeq" id="WP_143526481.1">
    <property type="nucleotide sequence ID" value="NZ_AP019791.1"/>
</dbReference>
<dbReference type="AlphaFoldDB" id="A0A510HIZ2"/>
<dbReference type="PANTHER" id="PTHR43739:SF5">
    <property type="entry name" value="EXO-ALPHA-SIALIDASE"/>
    <property type="match status" value="1"/>
</dbReference>
<accession>A0A510HIZ2</accession>
<organism evidence="1 2">
    <name type="scientific">Rubrobacter xylanophilus</name>
    <dbReference type="NCBI Taxonomy" id="49319"/>
    <lineage>
        <taxon>Bacteria</taxon>
        <taxon>Bacillati</taxon>
        <taxon>Actinomycetota</taxon>
        <taxon>Rubrobacteria</taxon>
        <taxon>Rubrobacterales</taxon>
        <taxon>Rubrobacteraceae</taxon>
        <taxon>Rubrobacter</taxon>
    </lineage>
</organism>
<protein>
    <recommendedName>
        <fullName evidence="3">Glycosyl hydrolase</fullName>
    </recommendedName>
</protein>
<dbReference type="EMBL" id="AP019791">
    <property type="protein sequence ID" value="BBL78327.1"/>
    <property type="molecule type" value="Genomic_DNA"/>
</dbReference>
<evidence type="ECO:0008006" key="3">
    <source>
        <dbReference type="Google" id="ProtNLM"/>
    </source>
</evidence>
<evidence type="ECO:0000313" key="1">
    <source>
        <dbReference type="EMBL" id="BBL78327.1"/>
    </source>
</evidence>
<gene>
    <name evidence="1" type="ORF">RxyAA322_01810</name>
</gene>
<dbReference type="InterPro" id="IPR052025">
    <property type="entry name" value="Xyloglucanase_GH74"/>
</dbReference>
<dbReference type="Gene3D" id="2.130.10.10">
    <property type="entry name" value="YVTN repeat-like/Quinoprotein amine dehydrogenase"/>
    <property type="match status" value="2"/>
</dbReference>
<name>A0A510HIZ2_9ACTN</name>
<dbReference type="GO" id="GO:0010411">
    <property type="term" value="P:xyloglucan metabolic process"/>
    <property type="evidence" value="ECO:0007669"/>
    <property type="project" value="TreeGrafter"/>
</dbReference>
<dbReference type="OrthoDB" id="9764804at2"/>
<keyword evidence="2" id="KW-1185">Reference proteome</keyword>
<dbReference type="Proteomes" id="UP000318065">
    <property type="component" value="Chromosome"/>
</dbReference>